<evidence type="ECO:0000313" key="3">
    <source>
        <dbReference type="Proteomes" id="UP000054549"/>
    </source>
</evidence>
<evidence type="ECO:0000313" key="2">
    <source>
        <dbReference type="EMBL" id="KIL53890.1"/>
    </source>
</evidence>
<dbReference type="Proteomes" id="UP000054549">
    <property type="component" value="Unassembled WGS sequence"/>
</dbReference>
<proteinExistence type="predicted"/>
<accession>A0A0C2RUH9</accession>
<sequence>MLTFPLVAHSLHDTSHARSVNTHPTQPTLVTRPFHQPTTARPSRPPHHLRHTPLVTDASCPFGVHAHRCHIPDRCTACAYLTPAGDRFSAPFFVSSFLFV</sequence>
<organism evidence="2 3">
    <name type="scientific">Amanita muscaria (strain Koide BX008)</name>
    <dbReference type="NCBI Taxonomy" id="946122"/>
    <lineage>
        <taxon>Eukaryota</taxon>
        <taxon>Fungi</taxon>
        <taxon>Dikarya</taxon>
        <taxon>Basidiomycota</taxon>
        <taxon>Agaricomycotina</taxon>
        <taxon>Agaricomycetes</taxon>
        <taxon>Agaricomycetidae</taxon>
        <taxon>Agaricales</taxon>
        <taxon>Pluteineae</taxon>
        <taxon>Amanitaceae</taxon>
        <taxon>Amanita</taxon>
    </lineage>
</organism>
<protein>
    <submittedName>
        <fullName evidence="2">Uncharacterized protein</fullName>
    </submittedName>
</protein>
<keyword evidence="3" id="KW-1185">Reference proteome</keyword>
<evidence type="ECO:0000256" key="1">
    <source>
        <dbReference type="SAM" id="MobiDB-lite"/>
    </source>
</evidence>
<name>A0A0C2RUH9_AMAMK</name>
<dbReference type="HOGENOM" id="CLU_2305361_0_0_1"/>
<dbReference type="EMBL" id="KN819159">
    <property type="protein sequence ID" value="KIL53890.1"/>
    <property type="molecule type" value="Genomic_DNA"/>
</dbReference>
<reference evidence="2 3" key="1">
    <citation type="submission" date="2014-04" db="EMBL/GenBank/DDBJ databases">
        <title>Evolutionary Origins and Diversification of the Mycorrhizal Mutualists.</title>
        <authorList>
            <consortium name="DOE Joint Genome Institute"/>
            <consortium name="Mycorrhizal Genomics Consortium"/>
            <person name="Kohler A."/>
            <person name="Kuo A."/>
            <person name="Nagy L.G."/>
            <person name="Floudas D."/>
            <person name="Copeland A."/>
            <person name="Barry K.W."/>
            <person name="Cichocki N."/>
            <person name="Veneault-Fourrey C."/>
            <person name="LaButti K."/>
            <person name="Lindquist E.A."/>
            <person name="Lipzen A."/>
            <person name="Lundell T."/>
            <person name="Morin E."/>
            <person name="Murat C."/>
            <person name="Riley R."/>
            <person name="Ohm R."/>
            <person name="Sun H."/>
            <person name="Tunlid A."/>
            <person name="Henrissat B."/>
            <person name="Grigoriev I.V."/>
            <person name="Hibbett D.S."/>
            <person name="Martin F."/>
        </authorList>
    </citation>
    <scope>NUCLEOTIDE SEQUENCE [LARGE SCALE GENOMIC DNA]</scope>
    <source>
        <strain evidence="2 3">Koide BX008</strain>
    </source>
</reference>
<gene>
    <name evidence="2" type="ORF">M378DRAFT_19431</name>
</gene>
<dbReference type="InParanoid" id="A0A0C2RUH9"/>
<dbReference type="AlphaFoldDB" id="A0A0C2RUH9"/>
<feature type="region of interest" description="Disordered" evidence="1">
    <location>
        <begin position="16"/>
        <end position="50"/>
    </location>
</feature>
<feature type="compositionally biased region" description="Polar residues" evidence="1">
    <location>
        <begin position="17"/>
        <end position="29"/>
    </location>
</feature>